<dbReference type="PANTHER" id="PTHR43537">
    <property type="entry name" value="TRANSCRIPTIONAL REGULATOR, GNTR FAMILY"/>
    <property type="match status" value="1"/>
</dbReference>
<dbReference type="SMART" id="SM00345">
    <property type="entry name" value="HTH_GNTR"/>
    <property type="match status" value="1"/>
</dbReference>
<dbReference type="GO" id="GO:0003700">
    <property type="term" value="F:DNA-binding transcription factor activity"/>
    <property type="evidence" value="ECO:0007669"/>
    <property type="project" value="InterPro"/>
</dbReference>
<sequence>MNDIGRDRFATLSDRVMHQIRHDILCGEFKAGQKLILSELKEKYQVGGSPLREAMVQLSWQKYVVMQPQKGFWVADVSLTELREILKIRQAVSGVALKNAIEHGGEEWELSIITAYHKLSRLNPASPAFDYDEWELRHKEFHLALISLPGTEFTSDLMYYIYDQQERYRQFLLNESFTSEQQYHDEGEHQAIMQAVLARDVDLAHQLLIQHTERLYHILEKLLEYKI</sequence>
<dbReference type="InterPro" id="IPR000524">
    <property type="entry name" value="Tscrpt_reg_HTH_GntR"/>
</dbReference>
<dbReference type="RefSeq" id="WP_128784282.1">
    <property type="nucleotide sequence ID" value="NZ_JAKJSG010000017.1"/>
</dbReference>
<protein>
    <submittedName>
        <fullName evidence="5">FCD domain-containing protein</fullName>
    </submittedName>
</protein>
<dbReference type="OrthoDB" id="9799812at2"/>
<dbReference type="InterPro" id="IPR008920">
    <property type="entry name" value="TF_FadR/GntR_C"/>
</dbReference>
<evidence type="ECO:0000256" key="2">
    <source>
        <dbReference type="ARBA" id="ARBA00023125"/>
    </source>
</evidence>
<comment type="caution">
    <text evidence="5">The sequence shown here is derived from an EMBL/GenBank/DDBJ whole genome shotgun (WGS) entry which is preliminary data.</text>
</comment>
<dbReference type="PROSITE" id="PS50949">
    <property type="entry name" value="HTH_GNTR"/>
    <property type="match status" value="1"/>
</dbReference>
<dbReference type="SUPFAM" id="SSF46785">
    <property type="entry name" value="Winged helix' DNA-binding domain"/>
    <property type="match status" value="1"/>
</dbReference>
<dbReference type="InterPro" id="IPR036390">
    <property type="entry name" value="WH_DNA-bd_sf"/>
</dbReference>
<dbReference type="SMART" id="SM00895">
    <property type="entry name" value="FCD"/>
    <property type="match status" value="1"/>
</dbReference>
<dbReference type="PANTHER" id="PTHR43537:SF20">
    <property type="entry name" value="HTH-TYPE TRANSCRIPTIONAL REPRESSOR GLAR"/>
    <property type="match status" value="1"/>
</dbReference>
<dbReference type="Proteomes" id="UP000287563">
    <property type="component" value="Unassembled WGS sequence"/>
</dbReference>
<dbReference type="AlphaFoldDB" id="A0A3S3RHF4"/>
<dbReference type="Gene3D" id="1.10.10.10">
    <property type="entry name" value="Winged helix-like DNA-binding domain superfamily/Winged helix DNA-binding domain"/>
    <property type="match status" value="1"/>
</dbReference>
<name>A0A3S3RHF4_9GAMM</name>
<keyword evidence="6" id="KW-1185">Reference proteome</keyword>
<evidence type="ECO:0000256" key="1">
    <source>
        <dbReference type="ARBA" id="ARBA00023015"/>
    </source>
</evidence>
<dbReference type="Pfam" id="PF00392">
    <property type="entry name" value="GntR"/>
    <property type="match status" value="1"/>
</dbReference>
<evidence type="ECO:0000313" key="5">
    <source>
        <dbReference type="EMBL" id="RWX55466.1"/>
    </source>
</evidence>
<keyword evidence="1" id="KW-0805">Transcription regulation</keyword>
<dbReference type="InterPro" id="IPR036388">
    <property type="entry name" value="WH-like_DNA-bd_sf"/>
</dbReference>
<evidence type="ECO:0000256" key="3">
    <source>
        <dbReference type="ARBA" id="ARBA00023163"/>
    </source>
</evidence>
<evidence type="ECO:0000259" key="4">
    <source>
        <dbReference type="PROSITE" id="PS50949"/>
    </source>
</evidence>
<proteinExistence type="predicted"/>
<dbReference type="SUPFAM" id="SSF48008">
    <property type="entry name" value="GntR ligand-binding domain-like"/>
    <property type="match status" value="1"/>
</dbReference>
<dbReference type="EMBL" id="RJLM01000004">
    <property type="protein sequence ID" value="RWX55466.1"/>
    <property type="molecule type" value="Genomic_DNA"/>
</dbReference>
<gene>
    <name evidence="5" type="ORF">EDI28_13000</name>
</gene>
<keyword evidence="2" id="KW-0238">DNA-binding</keyword>
<reference evidence="5 6" key="1">
    <citation type="submission" date="2018-11" db="EMBL/GenBank/DDBJ databases">
        <title>Photobacterium sp. BEI247 sp. nov., a marine bacterium isolated from Yongle Blue Hole in the South China Sea.</title>
        <authorList>
            <person name="Wang X."/>
        </authorList>
    </citation>
    <scope>NUCLEOTIDE SEQUENCE [LARGE SCALE GENOMIC DNA]</scope>
    <source>
        <strain evidence="6">BEI247</strain>
    </source>
</reference>
<accession>A0A3S3RHF4</accession>
<dbReference type="Pfam" id="PF07729">
    <property type="entry name" value="FCD"/>
    <property type="match status" value="1"/>
</dbReference>
<dbReference type="Gene3D" id="1.20.120.530">
    <property type="entry name" value="GntR ligand-binding domain-like"/>
    <property type="match status" value="1"/>
</dbReference>
<keyword evidence="3" id="KW-0804">Transcription</keyword>
<dbReference type="InterPro" id="IPR011711">
    <property type="entry name" value="GntR_C"/>
</dbReference>
<feature type="domain" description="HTH gntR-type" evidence="4">
    <location>
        <begin position="10"/>
        <end position="77"/>
    </location>
</feature>
<evidence type="ECO:0000313" key="6">
    <source>
        <dbReference type="Proteomes" id="UP000287563"/>
    </source>
</evidence>
<dbReference type="GO" id="GO:0003677">
    <property type="term" value="F:DNA binding"/>
    <property type="evidence" value="ECO:0007669"/>
    <property type="project" value="UniProtKB-KW"/>
</dbReference>
<organism evidence="5 6">
    <name type="scientific">Photobacterium chitinilyticum</name>
    <dbReference type="NCBI Taxonomy" id="2485123"/>
    <lineage>
        <taxon>Bacteria</taxon>
        <taxon>Pseudomonadati</taxon>
        <taxon>Pseudomonadota</taxon>
        <taxon>Gammaproteobacteria</taxon>
        <taxon>Vibrionales</taxon>
        <taxon>Vibrionaceae</taxon>
        <taxon>Photobacterium</taxon>
    </lineage>
</organism>